<gene>
    <name evidence="6" type="ORF">GGP41_009517</name>
</gene>
<dbReference type="Pfam" id="PF26174">
    <property type="entry name" value="LEA-2_1"/>
    <property type="match status" value="1"/>
</dbReference>
<feature type="region of interest" description="Disordered" evidence="1">
    <location>
        <begin position="1"/>
        <end position="123"/>
    </location>
</feature>
<evidence type="ECO:0000313" key="7">
    <source>
        <dbReference type="Proteomes" id="UP000624244"/>
    </source>
</evidence>
<feature type="domain" description="Tag1 C-terminal" evidence="3">
    <location>
        <begin position="516"/>
        <end position="630"/>
    </location>
</feature>
<feature type="transmembrane region" description="Helical" evidence="2">
    <location>
        <begin position="133"/>
        <end position="153"/>
    </location>
</feature>
<dbReference type="EMBL" id="WNKQ01000018">
    <property type="protein sequence ID" value="KAF5845683.1"/>
    <property type="molecule type" value="Genomic_DNA"/>
</dbReference>
<proteinExistence type="predicted"/>
<feature type="compositionally biased region" description="Low complexity" evidence="1">
    <location>
        <begin position="22"/>
        <end position="47"/>
    </location>
</feature>
<dbReference type="Pfam" id="PF26153">
    <property type="entry name" value="LEA-2L_5"/>
    <property type="match status" value="1"/>
</dbReference>
<dbReference type="Pfam" id="PF26150">
    <property type="entry name" value="LEA-2_4"/>
    <property type="match status" value="1"/>
</dbReference>
<dbReference type="AlphaFoldDB" id="A0A8H5ZD32"/>
<evidence type="ECO:0000313" key="6">
    <source>
        <dbReference type="EMBL" id="KAF5845683.1"/>
    </source>
</evidence>
<dbReference type="Pfam" id="PF22786">
    <property type="entry name" value="Tag1_C"/>
    <property type="match status" value="1"/>
</dbReference>
<sequence length="923" mass="99994">MALAWTPLRLKMENPDEAWGSNSNNNNDNNDNTITTDANTRTPSSRPASRRSARSSRSARSARSVRSQQSSRTTEETPLLSQQDVDDDHDDHDDHDEDCDEATPATRSLRQSLCGSDRGGNAKGSLWKKRWPSILALIILCLLVIFIMLGFLVKESIEEYSMQAATFKPTKLSMDGLTSHGAKIHIQGDFTMDASKVKKQSVRNLGRFGTWVAHEAETGPFDAEVYLPEFGNVLVGTAKIPGVKVDIRNGHTTHVALDATVQPGSLDGIRNVAEDWIDGRLGQIRLKAKALVPLKSGLIHIGKQLVEQSVVFQGGDIPALPHYNITKLNLGEAKHGRKGLAADATIVVENDFPVDITLPSVAVDVGIQGCSTDTFLMVGTAQTGQLHVKPNSDVKVYVKGNAEKISNLVTEVCPNTAKSPLDTFLGDYMKGEDATIYINCCKFPDPAAPDWARDLLKDIIVPIPFAGKSMGNLIKNFSLADMHFSLPNPFAEPDTPEAAPKISGIVNVDIGLPNEMNFPIDVTQVKADADIFYHKKILGKLNLEKWQKANSTRVEGHGPEGPSLLVQSVIKDAPIKIVDDDLFSEVVQALLFGGKSVLMDLKAAVSVGVDTPMGKLAVRGIPAQGVVPVKPIRHGNDSEPGHGDGKESALNVKVGNMAIVDTSPTSLTITAMVNFTNPTNYSATVPYFNINVLANGSHIGSATVKEMEVVPGNNTNHLVSLHWDPYEYGGHKGKEIGAELLSQYISGFNTSITVQAHEQSVPAAPYIGRLLSRFPIERPMPHLSTPKKPSDGDEDEDPDDDGKSHFIRSTTMHLISSTAVFTLASPFRSTTLYITKMNATAYHDGHVAGKILYDLPFAVPPGLSESPHLPVDWSFGSLGYDAIKKALGGQLKLSAFAYVGVRIGEWRENVWFKGGKIGANVRL</sequence>
<keyword evidence="2" id="KW-0812">Transmembrane</keyword>
<dbReference type="GO" id="GO:0000329">
    <property type="term" value="C:fungal-type vacuole membrane"/>
    <property type="evidence" value="ECO:0007669"/>
    <property type="project" value="InterPro"/>
</dbReference>
<feature type="compositionally biased region" description="Acidic residues" evidence="1">
    <location>
        <begin position="84"/>
        <end position="101"/>
    </location>
</feature>
<dbReference type="InterPro" id="IPR059066">
    <property type="entry name" value="Ig_Tag1-like_5th"/>
</dbReference>
<dbReference type="InterPro" id="IPR046368">
    <property type="entry name" value="Tag1"/>
</dbReference>
<dbReference type="PANTHER" id="PTHR35895">
    <property type="entry name" value="CHROMOSOME 16, WHOLE GENOME SHOTGUN SEQUENCE"/>
    <property type="match status" value="1"/>
</dbReference>
<feature type="domain" description="Tag1-like fifth Ig-like" evidence="5">
    <location>
        <begin position="800"/>
        <end position="911"/>
    </location>
</feature>
<keyword evidence="2" id="KW-0472">Membrane</keyword>
<feature type="compositionally biased region" description="Low complexity" evidence="1">
    <location>
        <begin position="55"/>
        <end position="72"/>
    </location>
</feature>
<feature type="region of interest" description="Disordered" evidence="1">
    <location>
        <begin position="778"/>
        <end position="805"/>
    </location>
</feature>
<dbReference type="PANTHER" id="PTHR35895:SF3">
    <property type="entry name" value="PRE-RRNA PROCESSING PROTEIN"/>
    <property type="match status" value="1"/>
</dbReference>
<feature type="compositionally biased region" description="Polar residues" evidence="1">
    <location>
        <begin position="105"/>
        <end position="114"/>
    </location>
</feature>
<dbReference type="Gene3D" id="2.60.40.1820">
    <property type="match status" value="1"/>
</dbReference>
<feature type="domain" description="Tag1-like fourth Ig-like" evidence="4">
    <location>
        <begin position="654"/>
        <end position="767"/>
    </location>
</feature>
<evidence type="ECO:0000259" key="5">
    <source>
        <dbReference type="Pfam" id="PF26153"/>
    </source>
</evidence>
<evidence type="ECO:0000256" key="2">
    <source>
        <dbReference type="SAM" id="Phobius"/>
    </source>
</evidence>
<evidence type="ECO:0000259" key="3">
    <source>
        <dbReference type="Pfam" id="PF22786"/>
    </source>
</evidence>
<dbReference type="InterPro" id="IPR055011">
    <property type="entry name" value="Tag1_C"/>
</dbReference>
<name>A0A8H5ZD32_COCSA</name>
<reference evidence="6" key="1">
    <citation type="submission" date="2019-11" db="EMBL/GenBank/DDBJ databases">
        <title>Bipolaris sorokiniana Genome sequencing.</title>
        <authorList>
            <person name="Wang H."/>
        </authorList>
    </citation>
    <scope>NUCLEOTIDE SEQUENCE</scope>
</reference>
<protein>
    <recommendedName>
        <fullName evidence="8">Late embryogenesis abundant protein LEA-2 subgroup domain-containing protein</fullName>
    </recommendedName>
</protein>
<evidence type="ECO:0000256" key="1">
    <source>
        <dbReference type="SAM" id="MobiDB-lite"/>
    </source>
</evidence>
<organism evidence="6 7">
    <name type="scientific">Cochliobolus sativus</name>
    <name type="common">Common root rot and spot blotch fungus</name>
    <name type="synonym">Bipolaris sorokiniana</name>
    <dbReference type="NCBI Taxonomy" id="45130"/>
    <lineage>
        <taxon>Eukaryota</taxon>
        <taxon>Fungi</taxon>
        <taxon>Dikarya</taxon>
        <taxon>Ascomycota</taxon>
        <taxon>Pezizomycotina</taxon>
        <taxon>Dothideomycetes</taxon>
        <taxon>Pleosporomycetidae</taxon>
        <taxon>Pleosporales</taxon>
        <taxon>Pleosporineae</taxon>
        <taxon>Pleosporaceae</taxon>
        <taxon>Bipolaris</taxon>
    </lineage>
</organism>
<dbReference type="SUPFAM" id="SSF117070">
    <property type="entry name" value="LEA14-like"/>
    <property type="match status" value="1"/>
</dbReference>
<evidence type="ECO:0000259" key="4">
    <source>
        <dbReference type="Pfam" id="PF26150"/>
    </source>
</evidence>
<dbReference type="InterPro" id="IPR059065">
    <property type="entry name" value="Ig_Tag1-like_4th"/>
</dbReference>
<comment type="caution">
    <text evidence="6">The sequence shown here is derived from an EMBL/GenBank/DDBJ whole genome shotgun (WGS) entry which is preliminary data.</text>
</comment>
<keyword evidence="2" id="KW-1133">Transmembrane helix</keyword>
<evidence type="ECO:0008006" key="8">
    <source>
        <dbReference type="Google" id="ProtNLM"/>
    </source>
</evidence>
<accession>A0A8H5ZD32</accession>
<dbReference type="Proteomes" id="UP000624244">
    <property type="component" value="Unassembled WGS sequence"/>
</dbReference>